<protein>
    <submittedName>
        <fullName evidence="2">Uncharacterized protein</fullName>
    </submittedName>
</protein>
<gene>
    <name evidence="2" type="ORF">TVAG_568280</name>
</gene>
<feature type="compositionally biased region" description="Pro residues" evidence="1">
    <location>
        <begin position="14"/>
        <end position="23"/>
    </location>
</feature>
<feature type="compositionally biased region" description="Basic residues" evidence="1">
    <location>
        <begin position="26"/>
        <end position="35"/>
    </location>
</feature>
<dbReference type="VEuPathDB" id="TrichDB:TVAGG3_0214990"/>
<dbReference type="AlphaFoldDB" id="A2HAS4"/>
<feature type="compositionally biased region" description="Basic and acidic residues" evidence="1">
    <location>
        <begin position="37"/>
        <end position="46"/>
    </location>
</feature>
<organism evidence="2 3">
    <name type="scientific">Trichomonas vaginalis (strain ATCC PRA-98 / G3)</name>
    <dbReference type="NCBI Taxonomy" id="412133"/>
    <lineage>
        <taxon>Eukaryota</taxon>
        <taxon>Metamonada</taxon>
        <taxon>Parabasalia</taxon>
        <taxon>Trichomonadida</taxon>
        <taxon>Trichomonadidae</taxon>
        <taxon>Trichomonas</taxon>
    </lineage>
</organism>
<sequence>MTPKPRIGRMASRPAPPPPPPPLNTVKKRRGRQPMKHLADRIELKTSEPQPQPQAQAPVVVPAPPPTTATVKTVSDCSDSEDFEVEQNTDPATWDSTRRKHAKKRLIKFMTNYTEN</sequence>
<dbReference type="EMBL" id="DS129993">
    <property type="protein sequence ID" value="EAX73493.1"/>
    <property type="molecule type" value="Genomic_DNA"/>
</dbReference>
<feature type="region of interest" description="Disordered" evidence="1">
    <location>
        <begin position="1"/>
        <end position="75"/>
    </location>
</feature>
<accession>A2HAS4</accession>
<dbReference type="Proteomes" id="UP000001542">
    <property type="component" value="Unassembled WGS sequence"/>
</dbReference>
<keyword evidence="3" id="KW-1185">Reference proteome</keyword>
<feature type="non-terminal residue" evidence="2">
    <location>
        <position position="116"/>
    </location>
</feature>
<reference evidence="2" key="2">
    <citation type="journal article" date="2007" name="Science">
        <title>Draft genome sequence of the sexually transmitted pathogen Trichomonas vaginalis.</title>
        <authorList>
            <person name="Carlton J.M."/>
            <person name="Hirt R.P."/>
            <person name="Silva J.C."/>
            <person name="Delcher A.L."/>
            <person name="Schatz M."/>
            <person name="Zhao Q."/>
            <person name="Wortman J.R."/>
            <person name="Bidwell S.L."/>
            <person name="Alsmark U.C.M."/>
            <person name="Besteiro S."/>
            <person name="Sicheritz-Ponten T."/>
            <person name="Noel C.J."/>
            <person name="Dacks J.B."/>
            <person name="Foster P.G."/>
            <person name="Simillion C."/>
            <person name="Van de Peer Y."/>
            <person name="Miranda-Saavedra D."/>
            <person name="Barton G.J."/>
            <person name="Westrop G.D."/>
            <person name="Mueller S."/>
            <person name="Dessi D."/>
            <person name="Fiori P.L."/>
            <person name="Ren Q."/>
            <person name="Paulsen I."/>
            <person name="Zhang H."/>
            <person name="Bastida-Corcuera F.D."/>
            <person name="Simoes-Barbosa A."/>
            <person name="Brown M.T."/>
            <person name="Hayes R.D."/>
            <person name="Mukherjee M."/>
            <person name="Okumura C.Y."/>
            <person name="Schneider R."/>
            <person name="Smith A.J."/>
            <person name="Vanacova S."/>
            <person name="Villalvazo M."/>
            <person name="Haas B.J."/>
            <person name="Pertea M."/>
            <person name="Feldblyum T.V."/>
            <person name="Utterback T.R."/>
            <person name="Shu C.L."/>
            <person name="Osoegawa K."/>
            <person name="de Jong P.J."/>
            <person name="Hrdy I."/>
            <person name="Horvathova L."/>
            <person name="Zubacova Z."/>
            <person name="Dolezal P."/>
            <person name="Malik S.B."/>
            <person name="Logsdon J.M. Jr."/>
            <person name="Henze K."/>
            <person name="Gupta A."/>
            <person name="Wang C.C."/>
            <person name="Dunne R.L."/>
            <person name="Upcroft J.A."/>
            <person name="Upcroft P."/>
            <person name="White O."/>
            <person name="Salzberg S.L."/>
            <person name="Tang P."/>
            <person name="Chiu C.-H."/>
            <person name="Lee Y.-S."/>
            <person name="Embley T.M."/>
            <person name="Coombs G.H."/>
            <person name="Mottram J.C."/>
            <person name="Tachezy J."/>
            <person name="Fraser-Liggett C.M."/>
            <person name="Johnson P.J."/>
        </authorList>
    </citation>
    <scope>NUCLEOTIDE SEQUENCE [LARGE SCALE GENOMIC DNA]</scope>
    <source>
        <strain evidence="2">G3</strain>
    </source>
</reference>
<evidence type="ECO:0000313" key="3">
    <source>
        <dbReference type="Proteomes" id="UP000001542"/>
    </source>
</evidence>
<evidence type="ECO:0000256" key="1">
    <source>
        <dbReference type="SAM" id="MobiDB-lite"/>
    </source>
</evidence>
<reference evidence="2" key="1">
    <citation type="submission" date="2006-10" db="EMBL/GenBank/DDBJ databases">
        <authorList>
            <person name="Amadeo P."/>
            <person name="Zhao Q."/>
            <person name="Wortman J."/>
            <person name="Fraser-Liggett C."/>
            <person name="Carlton J."/>
        </authorList>
    </citation>
    <scope>NUCLEOTIDE SEQUENCE</scope>
    <source>
        <strain evidence="2">G3</strain>
    </source>
</reference>
<proteinExistence type="predicted"/>
<dbReference type="VEuPathDB" id="TrichDB:TVAG_568280"/>
<dbReference type="InParanoid" id="A2HAS4"/>
<name>A2HAS4_TRIV3</name>
<evidence type="ECO:0000313" key="2">
    <source>
        <dbReference type="EMBL" id="EAX73493.1"/>
    </source>
</evidence>